<dbReference type="OrthoDB" id="9789567at2"/>
<dbReference type="PANTHER" id="PTHR42914:SF1">
    <property type="entry name" value="7-CYANO-7-DEAZAGUANINE SYNTHASE"/>
    <property type="match status" value="1"/>
</dbReference>
<evidence type="ECO:0000256" key="3">
    <source>
        <dbReference type="ARBA" id="ARBA00022723"/>
    </source>
</evidence>
<dbReference type="KEGG" id="rei:IE4771_CH04038"/>
<evidence type="ECO:0000256" key="11">
    <source>
        <dbReference type="HAMAP-Rule" id="MF_01633"/>
    </source>
</evidence>
<comment type="catalytic activity">
    <reaction evidence="10 11">
        <text>7-carboxy-7-carbaguanine + NH4(+) + 2 ATP = 7-cyano-7-carbaguanine + 2 AMP + 2 diphosphate + 2 H(+)</text>
        <dbReference type="Rhea" id="RHEA:27982"/>
        <dbReference type="ChEBI" id="CHEBI:15378"/>
        <dbReference type="ChEBI" id="CHEBI:28938"/>
        <dbReference type="ChEBI" id="CHEBI:30616"/>
        <dbReference type="ChEBI" id="CHEBI:33019"/>
        <dbReference type="ChEBI" id="CHEBI:45075"/>
        <dbReference type="ChEBI" id="CHEBI:61036"/>
        <dbReference type="ChEBI" id="CHEBI:456215"/>
        <dbReference type="EC" id="6.3.4.20"/>
    </reaction>
</comment>
<gene>
    <name evidence="11 12" type="primary">queC</name>
    <name evidence="12" type="ORF">IE4771_CH04038</name>
</gene>
<evidence type="ECO:0000256" key="6">
    <source>
        <dbReference type="ARBA" id="ARBA00022833"/>
    </source>
</evidence>
<dbReference type="HAMAP" id="MF_01633">
    <property type="entry name" value="QueC"/>
    <property type="match status" value="1"/>
</dbReference>
<feature type="binding site" evidence="11">
    <location>
        <position position="193"/>
    </location>
    <ligand>
        <name>Zn(2+)</name>
        <dbReference type="ChEBI" id="CHEBI:29105"/>
    </ligand>
</feature>
<keyword evidence="5 11" id="KW-0671">Queuosine biosynthesis</keyword>
<evidence type="ECO:0000256" key="5">
    <source>
        <dbReference type="ARBA" id="ARBA00022785"/>
    </source>
</evidence>
<evidence type="ECO:0000256" key="1">
    <source>
        <dbReference type="ARBA" id="ARBA00005061"/>
    </source>
</evidence>
<comment type="similarity">
    <text evidence="8 11">Belongs to the QueC family.</text>
</comment>
<dbReference type="UniPathway" id="UPA00391"/>
<dbReference type="PANTHER" id="PTHR42914">
    <property type="entry name" value="7-CYANO-7-DEAZAGUANINE SYNTHASE"/>
    <property type="match status" value="1"/>
</dbReference>
<dbReference type="AlphaFoldDB" id="A0A060IAP9"/>
<evidence type="ECO:0000313" key="12">
    <source>
        <dbReference type="EMBL" id="AIC29100.1"/>
    </source>
</evidence>
<reference evidence="12 13" key="1">
    <citation type="submission" date="2013-12" db="EMBL/GenBank/DDBJ databases">
        <title>Complete genome sequence of Rhizobium etli bv. mimosae IE4771.</title>
        <authorList>
            <person name="Bustos P."/>
            <person name="Santamaria R.I."/>
            <person name="Lozano L."/>
            <person name="Ormeno-Orrillo E."/>
            <person name="Rogel M.A."/>
            <person name="Romero D."/>
            <person name="Cevallos M.A."/>
            <person name="Martinez-Romero E."/>
            <person name="Gonzalez V."/>
        </authorList>
    </citation>
    <scope>NUCLEOTIDE SEQUENCE [LARGE SCALE GENOMIC DNA]</scope>
    <source>
        <strain evidence="12 13">IE4771</strain>
    </source>
</reference>
<keyword evidence="7 11" id="KW-0067">ATP-binding</keyword>
<comment type="function">
    <text evidence="11">Catalyzes the ATP-dependent conversion of 7-carboxy-7-deazaguanine (CDG) to 7-cyano-7-deazaguanine (preQ(0)).</text>
</comment>
<dbReference type="NCBIfam" id="TIGR00364">
    <property type="entry name" value="7-cyano-7-deazaguanine synthase QueC"/>
    <property type="match status" value="1"/>
</dbReference>
<feature type="binding site" evidence="11">
    <location>
        <begin position="7"/>
        <end position="17"/>
    </location>
    <ligand>
        <name>ATP</name>
        <dbReference type="ChEBI" id="CHEBI:30616"/>
    </ligand>
</feature>
<keyword evidence="4 11" id="KW-0547">Nucleotide-binding</keyword>
<dbReference type="Proteomes" id="UP000027180">
    <property type="component" value="Chromosome"/>
</dbReference>
<feature type="binding site" evidence="11">
    <location>
        <position position="185"/>
    </location>
    <ligand>
        <name>Zn(2+)</name>
        <dbReference type="ChEBI" id="CHEBI:29105"/>
    </ligand>
</feature>
<evidence type="ECO:0000256" key="7">
    <source>
        <dbReference type="ARBA" id="ARBA00022840"/>
    </source>
</evidence>
<dbReference type="RefSeq" id="WP_038691503.1">
    <property type="nucleotide sequence ID" value="NZ_CP006986.1"/>
</dbReference>
<dbReference type="EMBL" id="CP006986">
    <property type="protein sequence ID" value="AIC29100.1"/>
    <property type="molecule type" value="Genomic_DNA"/>
</dbReference>
<dbReference type="GO" id="GO:0008616">
    <property type="term" value="P:tRNA queuosine(34) biosynthetic process"/>
    <property type="evidence" value="ECO:0007669"/>
    <property type="project" value="UniProtKB-UniRule"/>
</dbReference>
<dbReference type="GO" id="GO:0008270">
    <property type="term" value="F:zinc ion binding"/>
    <property type="evidence" value="ECO:0007669"/>
    <property type="project" value="UniProtKB-UniRule"/>
</dbReference>
<organism evidence="12 13">
    <name type="scientific">Rhizobium etli bv. mimosae str. IE4771</name>
    <dbReference type="NCBI Taxonomy" id="1432050"/>
    <lineage>
        <taxon>Bacteria</taxon>
        <taxon>Pseudomonadati</taxon>
        <taxon>Pseudomonadota</taxon>
        <taxon>Alphaproteobacteria</taxon>
        <taxon>Hyphomicrobiales</taxon>
        <taxon>Rhizobiaceae</taxon>
        <taxon>Rhizobium/Agrobacterium group</taxon>
        <taxon>Rhizobium</taxon>
    </lineage>
</organism>
<proteinExistence type="inferred from homology"/>
<dbReference type="Pfam" id="PF06508">
    <property type="entry name" value="QueC"/>
    <property type="match status" value="1"/>
</dbReference>
<dbReference type="PIRSF" id="PIRSF006293">
    <property type="entry name" value="ExsB"/>
    <property type="match status" value="1"/>
</dbReference>
<name>A0A060IAP9_RHIET</name>
<evidence type="ECO:0000313" key="13">
    <source>
        <dbReference type="Proteomes" id="UP000027180"/>
    </source>
</evidence>
<dbReference type="EC" id="6.3.4.20" evidence="9 11"/>
<evidence type="ECO:0000256" key="2">
    <source>
        <dbReference type="ARBA" id="ARBA00022598"/>
    </source>
</evidence>
<evidence type="ECO:0000256" key="4">
    <source>
        <dbReference type="ARBA" id="ARBA00022741"/>
    </source>
</evidence>
<dbReference type="GO" id="GO:0005524">
    <property type="term" value="F:ATP binding"/>
    <property type="evidence" value="ECO:0007669"/>
    <property type="project" value="UniProtKB-UniRule"/>
</dbReference>
<accession>A0A060IAP9</accession>
<keyword evidence="2 11" id="KW-0436">Ligase</keyword>
<feature type="binding site" evidence="11">
    <location>
        <position position="199"/>
    </location>
    <ligand>
        <name>Zn(2+)</name>
        <dbReference type="ChEBI" id="CHEBI:29105"/>
    </ligand>
</feature>
<dbReference type="InterPro" id="IPR018317">
    <property type="entry name" value="QueC"/>
</dbReference>
<dbReference type="Gene3D" id="3.40.50.620">
    <property type="entry name" value="HUPs"/>
    <property type="match status" value="1"/>
</dbReference>
<evidence type="ECO:0000256" key="8">
    <source>
        <dbReference type="ARBA" id="ARBA00037993"/>
    </source>
</evidence>
<evidence type="ECO:0000256" key="10">
    <source>
        <dbReference type="ARBA" id="ARBA00047890"/>
    </source>
</evidence>
<dbReference type="GO" id="GO:0016879">
    <property type="term" value="F:ligase activity, forming carbon-nitrogen bonds"/>
    <property type="evidence" value="ECO:0007669"/>
    <property type="project" value="UniProtKB-UniRule"/>
</dbReference>
<evidence type="ECO:0000256" key="9">
    <source>
        <dbReference type="ARBA" id="ARBA00039149"/>
    </source>
</evidence>
<keyword evidence="6 11" id="KW-0862">Zinc</keyword>
<comment type="pathway">
    <text evidence="1 11">Purine metabolism; 7-cyano-7-deazaguanine biosynthesis.</text>
</comment>
<dbReference type="InterPro" id="IPR014729">
    <property type="entry name" value="Rossmann-like_a/b/a_fold"/>
</dbReference>
<feature type="binding site" evidence="11">
    <location>
        <position position="196"/>
    </location>
    <ligand>
        <name>Zn(2+)</name>
        <dbReference type="ChEBI" id="CHEBI:29105"/>
    </ligand>
</feature>
<dbReference type="CDD" id="cd01995">
    <property type="entry name" value="QueC-like"/>
    <property type="match status" value="1"/>
</dbReference>
<sequence length="236" mass="25369">MKTLVVCSGGLDSVSLAHKIAAEQQLIGLVSFDYGQRHRKELDFAARCAARLSVPHHIIDIAAIGGHLSGSALTDNVEVPDGHYAEETMKATVVPNRNAIMLAIAFGLAAAQKADAVAVAVHGGDHFIYPDCRPGFIDAFQRMQNEALDGYASVKLLAPYVDVPKAAIVADGAKHGTPFAETWSCYKGGRLHCGRCGTCVERREAFHLAGISDPTDYEDRDFWKAAVSQYSAAEVR</sequence>
<dbReference type="SUPFAM" id="SSF52402">
    <property type="entry name" value="Adenine nucleotide alpha hydrolases-like"/>
    <property type="match status" value="1"/>
</dbReference>
<comment type="cofactor">
    <cofactor evidence="11">
        <name>Zn(2+)</name>
        <dbReference type="ChEBI" id="CHEBI:29105"/>
    </cofactor>
    <text evidence="11">Binds 1 zinc ion per subunit.</text>
</comment>
<keyword evidence="3 11" id="KW-0479">Metal-binding</keyword>
<protein>
    <recommendedName>
        <fullName evidence="9 11">7-cyano-7-deazaguanine synthase</fullName>
        <ecNumber evidence="9 11">6.3.4.20</ecNumber>
    </recommendedName>
    <alternativeName>
        <fullName evidence="11">7-cyano-7-carbaguanine synthase</fullName>
    </alternativeName>
    <alternativeName>
        <fullName evidence="11">PreQ(0) synthase</fullName>
    </alternativeName>
    <alternativeName>
        <fullName evidence="11">Queuosine biosynthesis protein QueC</fullName>
    </alternativeName>
</protein>
<dbReference type="HOGENOM" id="CLU_081854_1_0_5"/>